<dbReference type="InterPro" id="IPR008811">
    <property type="entry name" value="Glycosyl_hydrolases_36"/>
</dbReference>
<dbReference type="EMBL" id="MU069448">
    <property type="protein sequence ID" value="KAF5843132.1"/>
    <property type="molecule type" value="Genomic_DNA"/>
</dbReference>
<protein>
    <submittedName>
        <fullName evidence="2">Raffinose synthase or seed imbibition protein Sip1-domain-containing protein</fullName>
    </submittedName>
</protein>
<dbReference type="PANTHER" id="PTHR31268">
    <property type="match status" value="1"/>
</dbReference>
<dbReference type="Proteomes" id="UP000815325">
    <property type="component" value="Unassembled WGS sequence"/>
</dbReference>
<accession>A0ABQ7H8G0</accession>
<sequence>MFVGGVVGRALPWPSPTSTHPCLKGRSVSSLCSSAAVHFPLGPRSKIFTLRSRAFHSKPCSPGIRGASTRLVFPNRSKENVAGNWHQRAGLTCFSSSTASLHDSSTSSSSSMQNDERAPQLQALHNCPPHGLNAQQLAELKERLDLAKARRTASKLPLSVREGAVVVQDSSNAAEGTPVLSDLPSSVYLNQQASKHGSLVLGLSTPGGQAMSLLDAVVGKLAPGRMLMSARCKLWWMTPEWRTSTLQIPPETQFLLVELGPPGAGPYALVLPLIDGDFRGTLRSPVRPHNCPEGSLTLRVESGDHRVVAEKWDAVLHVSAGWDPYTLVEQGVQAAARLSGGAEPRATKLLPPSIDVFGWCTWDAFYSTVSAKGIQVR</sequence>
<gene>
    <name evidence="2" type="ORF">DUNSADRAFT_2169</name>
</gene>
<comment type="caution">
    <text evidence="2">The sequence shown here is derived from an EMBL/GenBank/DDBJ whole genome shotgun (WGS) entry which is preliminary data.</text>
</comment>
<organism evidence="2 3">
    <name type="scientific">Dunaliella salina</name>
    <name type="common">Green alga</name>
    <name type="synonym">Protococcus salinus</name>
    <dbReference type="NCBI Taxonomy" id="3046"/>
    <lineage>
        <taxon>Eukaryota</taxon>
        <taxon>Viridiplantae</taxon>
        <taxon>Chlorophyta</taxon>
        <taxon>core chlorophytes</taxon>
        <taxon>Chlorophyceae</taxon>
        <taxon>CS clade</taxon>
        <taxon>Chlamydomonadales</taxon>
        <taxon>Dunaliellaceae</taxon>
        <taxon>Dunaliella</taxon>
    </lineage>
</organism>
<keyword evidence="3" id="KW-1185">Reference proteome</keyword>
<evidence type="ECO:0000313" key="2">
    <source>
        <dbReference type="EMBL" id="KAF5843132.1"/>
    </source>
</evidence>
<keyword evidence="1" id="KW-0119">Carbohydrate metabolism</keyword>
<evidence type="ECO:0000256" key="1">
    <source>
        <dbReference type="ARBA" id="ARBA00023277"/>
    </source>
</evidence>
<evidence type="ECO:0000313" key="3">
    <source>
        <dbReference type="Proteomes" id="UP000815325"/>
    </source>
</evidence>
<dbReference type="Pfam" id="PF05691">
    <property type="entry name" value="Raffinose_syn"/>
    <property type="match status" value="1"/>
</dbReference>
<reference evidence="2" key="1">
    <citation type="submission" date="2017-08" db="EMBL/GenBank/DDBJ databases">
        <authorList>
            <person name="Polle J.E."/>
            <person name="Barry K."/>
            <person name="Cushman J."/>
            <person name="Schmutz J."/>
            <person name="Tran D."/>
            <person name="Hathwaick L.T."/>
            <person name="Yim W.C."/>
            <person name="Jenkins J."/>
            <person name="Mckie-Krisberg Z.M."/>
            <person name="Prochnik S."/>
            <person name="Lindquist E."/>
            <person name="Dockter R.B."/>
            <person name="Adam C."/>
            <person name="Molina H."/>
            <person name="Bunkerborg J."/>
            <person name="Jin E."/>
            <person name="Buchheim M."/>
            <person name="Magnuson J."/>
        </authorList>
    </citation>
    <scope>NUCLEOTIDE SEQUENCE</scope>
    <source>
        <strain evidence="2">CCAP 19/18</strain>
    </source>
</reference>
<dbReference type="PANTHER" id="PTHR31268:SF32">
    <property type="entry name" value="GALACTINOL--SUCROSE GALACTOSYLTRANSFERASE 2-RELATED"/>
    <property type="match status" value="1"/>
</dbReference>
<name>A0ABQ7H8G0_DUNSA</name>
<proteinExistence type="predicted"/>